<dbReference type="OrthoDB" id="10028922at2759"/>
<comment type="caution">
    <text evidence="1">The sequence shown here is derived from an EMBL/GenBank/DDBJ whole genome shotgun (WGS) entry which is preliminary data.</text>
</comment>
<reference evidence="1 2" key="1">
    <citation type="journal article" date="2018" name="Mol. Biol. Evol.">
        <title>Analysis of the draft genome of the red seaweed Gracilariopsis chorda provides insights into genome size evolution in Rhodophyta.</title>
        <authorList>
            <person name="Lee J."/>
            <person name="Yang E.C."/>
            <person name="Graf L."/>
            <person name="Yang J.H."/>
            <person name="Qiu H."/>
            <person name="Zel Zion U."/>
            <person name="Chan C.X."/>
            <person name="Stephens T.G."/>
            <person name="Weber A.P.M."/>
            <person name="Boo G.H."/>
            <person name="Boo S.M."/>
            <person name="Kim K.M."/>
            <person name="Shin Y."/>
            <person name="Jung M."/>
            <person name="Lee S.J."/>
            <person name="Yim H.S."/>
            <person name="Lee J.H."/>
            <person name="Bhattacharya D."/>
            <person name="Yoon H.S."/>
        </authorList>
    </citation>
    <scope>NUCLEOTIDE SEQUENCE [LARGE SCALE GENOMIC DNA]</scope>
    <source>
        <strain evidence="1 2">SKKU-2015</strain>
        <tissue evidence="1">Whole body</tissue>
    </source>
</reference>
<protein>
    <submittedName>
        <fullName evidence="1">Uncharacterized protein</fullName>
    </submittedName>
</protein>
<dbReference type="EMBL" id="NBIV01000147">
    <property type="protein sequence ID" value="PXF42862.1"/>
    <property type="molecule type" value="Genomic_DNA"/>
</dbReference>
<sequence>MRIIPRYQLHDPGKRSLAVIKRVLGLLDVEPRISKAERRRISRAHGINWKTELLGLPTLIPYESFPIDMMHETMNITRDLMEIWKGENLHLSRLYGKQHEYIMSQEGWKLVDEDLLVLGQGTCYSLLGAHPRSTATYYSWKGSECRQFILHYCLIVLNSFLPVRYLKGAQHFSWLLNLCRSPALSQRDVSDMKRHAVAFVHHMEQDYYR</sequence>
<dbReference type="Proteomes" id="UP000247409">
    <property type="component" value="Unassembled WGS sequence"/>
</dbReference>
<organism evidence="1 2">
    <name type="scientific">Gracilariopsis chorda</name>
    <dbReference type="NCBI Taxonomy" id="448386"/>
    <lineage>
        <taxon>Eukaryota</taxon>
        <taxon>Rhodophyta</taxon>
        <taxon>Florideophyceae</taxon>
        <taxon>Rhodymeniophycidae</taxon>
        <taxon>Gracilariales</taxon>
        <taxon>Gracilariaceae</taxon>
        <taxon>Gracilariopsis</taxon>
    </lineage>
</organism>
<evidence type="ECO:0000313" key="2">
    <source>
        <dbReference type="Proteomes" id="UP000247409"/>
    </source>
</evidence>
<keyword evidence="2" id="KW-1185">Reference proteome</keyword>
<evidence type="ECO:0000313" key="1">
    <source>
        <dbReference type="EMBL" id="PXF42862.1"/>
    </source>
</evidence>
<proteinExistence type="predicted"/>
<dbReference type="AlphaFoldDB" id="A0A2V3IL98"/>
<name>A0A2V3IL98_9FLOR</name>
<dbReference type="STRING" id="448386.A0A2V3IL98"/>
<accession>A0A2V3IL98</accession>
<gene>
    <name evidence="1" type="ORF">BWQ96_07406</name>
</gene>